<protein>
    <submittedName>
        <fullName evidence="1">Aldose 1-epimerase</fullName>
    </submittedName>
</protein>
<dbReference type="Gene3D" id="2.70.98.10">
    <property type="match status" value="1"/>
</dbReference>
<reference evidence="1 2" key="1">
    <citation type="submission" date="2018-09" db="EMBL/GenBank/DDBJ databases">
        <authorList>
            <person name="Le Fleche-Mateos A."/>
        </authorList>
    </citation>
    <scope>NUCLEOTIDE SEQUENCE [LARGE SCALE GENOMIC DNA]</scope>
    <source>
        <strain evidence="1 2">DSM 27399</strain>
    </source>
</reference>
<proteinExistence type="predicted"/>
<dbReference type="InterPro" id="IPR011013">
    <property type="entry name" value="Gal_mutarotase_sf_dom"/>
</dbReference>
<dbReference type="GO" id="GO:0030246">
    <property type="term" value="F:carbohydrate binding"/>
    <property type="evidence" value="ECO:0007669"/>
    <property type="project" value="InterPro"/>
</dbReference>
<gene>
    <name evidence="1" type="ORF">D6C13_03710</name>
</gene>
<organism evidence="1 2">
    <name type="scientific">Rahnella woolbedingensis</name>
    <dbReference type="NCBI Taxonomy" id="1510574"/>
    <lineage>
        <taxon>Bacteria</taxon>
        <taxon>Pseudomonadati</taxon>
        <taxon>Pseudomonadota</taxon>
        <taxon>Gammaproteobacteria</taxon>
        <taxon>Enterobacterales</taxon>
        <taxon>Yersiniaceae</taxon>
        <taxon>Rahnella</taxon>
    </lineage>
</organism>
<dbReference type="Proteomes" id="UP000284908">
    <property type="component" value="Unassembled WGS sequence"/>
</dbReference>
<dbReference type="RefSeq" id="WP_120131493.1">
    <property type="nucleotide sequence ID" value="NZ_RAHH01000004.1"/>
</dbReference>
<dbReference type="InterPro" id="IPR008183">
    <property type="entry name" value="Aldose_1/G6P_1-epimerase"/>
</dbReference>
<dbReference type="GO" id="GO:0016853">
    <property type="term" value="F:isomerase activity"/>
    <property type="evidence" value="ECO:0007669"/>
    <property type="project" value="InterPro"/>
</dbReference>
<dbReference type="Pfam" id="PF01263">
    <property type="entry name" value="Aldose_epim"/>
    <property type="match status" value="1"/>
</dbReference>
<evidence type="ECO:0000313" key="2">
    <source>
        <dbReference type="Proteomes" id="UP000284908"/>
    </source>
</evidence>
<dbReference type="InterPro" id="IPR014718">
    <property type="entry name" value="GH-type_carb-bd"/>
</dbReference>
<comment type="caution">
    <text evidence="1">The sequence shown here is derived from an EMBL/GenBank/DDBJ whole genome shotgun (WGS) entry which is preliminary data.</text>
</comment>
<accession>A0A419ND00</accession>
<dbReference type="CDD" id="cd09021">
    <property type="entry name" value="Aldose_epim_Ec_YphB"/>
    <property type="match status" value="1"/>
</dbReference>
<sequence>MSLFTLAGSKLSLIVSTHGGSIVKLVAHHPEGDQPLLRPAVVAPETPPLESCCFPLVPFGNRVNGNTFEFDGISYPLVPNTGWDAHYLHGDGWLNEWHCPEHSARHVLLEYVHTQGAYQYHARQFFELDDNKITVTLSVTNLAQKEMPFGLGWHPYFPLAADTLLQANANGYWQEGAQWLAGEHDTNIPADLCFATAQPLPRRWVNNGFSGWDGRAKITWPQHQQQLLLTTEPACPVCFIFVSDPVFDPGYDFDFFCFEPMSHAANAHNMPDLGGLKVLQPQQTLTQCMTLSAQTLT</sequence>
<dbReference type="GO" id="GO:0005975">
    <property type="term" value="P:carbohydrate metabolic process"/>
    <property type="evidence" value="ECO:0007669"/>
    <property type="project" value="InterPro"/>
</dbReference>
<dbReference type="EMBL" id="RAHH01000004">
    <property type="protein sequence ID" value="RJT46339.1"/>
    <property type="molecule type" value="Genomic_DNA"/>
</dbReference>
<keyword evidence="2" id="KW-1185">Reference proteome</keyword>
<evidence type="ECO:0000313" key="1">
    <source>
        <dbReference type="EMBL" id="RJT46339.1"/>
    </source>
</evidence>
<dbReference type="OrthoDB" id="9808779at2"/>
<name>A0A419ND00_9GAMM</name>
<dbReference type="AlphaFoldDB" id="A0A419ND00"/>
<dbReference type="SUPFAM" id="SSF74650">
    <property type="entry name" value="Galactose mutarotase-like"/>
    <property type="match status" value="1"/>
</dbReference>